<evidence type="ECO:0000256" key="1">
    <source>
        <dbReference type="ARBA" id="ARBA00004167"/>
    </source>
</evidence>
<dbReference type="Gene3D" id="3.30.2420.10">
    <property type="entry name" value="TonB"/>
    <property type="match status" value="1"/>
</dbReference>
<proteinExistence type="predicted"/>
<dbReference type="EMBL" id="NJBO01000030">
    <property type="protein sequence ID" value="TKJ37892.1"/>
    <property type="molecule type" value="Genomic_DNA"/>
</dbReference>
<dbReference type="InterPro" id="IPR006260">
    <property type="entry name" value="TonB/TolA_C"/>
</dbReference>
<evidence type="ECO:0000259" key="5">
    <source>
        <dbReference type="PROSITE" id="PS52015"/>
    </source>
</evidence>
<name>A0A532USL9_UNCT6</name>
<dbReference type="GO" id="GO:0055085">
    <property type="term" value="P:transmembrane transport"/>
    <property type="evidence" value="ECO:0007669"/>
    <property type="project" value="InterPro"/>
</dbReference>
<dbReference type="PROSITE" id="PS52015">
    <property type="entry name" value="TONB_CTD"/>
    <property type="match status" value="1"/>
</dbReference>
<dbReference type="SUPFAM" id="SSF74653">
    <property type="entry name" value="TolA/TonB C-terminal domain"/>
    <property type="match status" value="1"/>
</dbReference>
<dbReference type="NCBIfam" id="TIGR01352">
    <property type="entry name" value="tonB_Cterm"/>
    <property type="match status" value="1"/>
</dbReference>
<keyword evidence="2" id="KW-0812">Transmembrane</keyword>
<keyword evidence="3" id="KW-1133">Transmembrane helix</keyword>
<reference evidence="6 7" key="1">
    <citation type="submission" date="2017-06" db="EMBL/GenBank/DDBJ databases">
        <title>Novel microbial phyla capable of carbon fixation and sulfur reduction in deep-sea sediments.</title>
        <authorList>
            <person name="Huang J."/>
            <person name="Baker B."/>
            <person name="Wang Y."/>
        </authorList>
    </citation>
    <scope>NUCLEOTIDE SEQUENCE [LARGE SCALE GENOMIC DNA]</scope>
    <source>
        <strain evidence="6">B3_TA06</strain>
    </source>
</reference>
<evidence type="ECO:0000256" key="2">
    <source>
        <dbReference type="ARBA" id="ARBA00022692"/>
    </source>
</evidence>
<accession>A0A532USL9</accession>
<dbReference type="Proteomes" id="UP000317778">
    <property type="component" value="Unassembled WGS sequence"/>
</dbReference>
<evidence type="ECO:0000256" key="4">
    <source>
        <dbReference type="ARBA" id="ARBA00023136"/>
    </source>
</evidence>
<dbReference type="GO" id="GO:0016020">
    <property type="term" value="C:membrane"/>
    <property type="evidence" value="ECO:0007669"/>
    <property type="project" value="UniProtKB-SubCell"/>
</dbReference>
<protein>
    <recommendedName>
        <fullName evidence="5">TonB C-terminal domain-containing protein</fullName>
    </recommendedName>
</protein>
<dbReference type="AlphaFoldDB" id="A0A532USL9"/>
<organism evidence="6 7">
    <name type="scientific">candidate division TA06 bacterium B3_TA06</name>
    <dbReference type="NCBI Taxonomy" id="2012487"/>
    <lineage>
        <taxon>Bacteria</taxon>
        <taxon>Bacteria division TA06</taxon>
    </lineage>
</organism>
<evidence type="ECO:0000313" key="7">
    <source>
        <dbReference type="Proteomes" id="UP000317778"/>
    </source>
</evidence>
<evidence type="ECO:0000256" key="3">
    <source>
        <dbReference type="ARBA" id="ARBA00022989"/>
    </source>
</evidence>
<comment type="subcellular location">
    <subcellularLocation>
        <location evidence="1">Membrane</location>
        <topology evidence="1">Single-pass membrane protein</topology>
    </subcellularLocation>
</comment>
<comment type="caution">
    <text evidence="6">The sequence shown here is derived from an EMBL/GenBank/DDBJ whole genome shotgun (WGS) entry which is preliminary data.</text>
</comment>
<evidence type="ECO:0000313" key="6">
    <source>
        <dbReference type="EMBL" id="TKJ37892.1"/>
    </source>
</evidence>
<dbReference type="InterPro" id="IPR037682">
    <property type="entry name" value="TonB_C"/>
</dbReference>
<feature type="domain" description="TonB C-terminal" evidence="5">
    <location>
        <begin position="31"/>
        <end position="117"/>
    </location>
</feature>
<gene>
    <name evidence="6" type="ORF">CEE36_10920</name>
</gene>
<sequence length="117" mass="13749">MPIQDYFYIIDGEFYRRLDTVPRCFPTVEVFLCENLYSDLVKGVPVPYYEDYKPPPVFIDIEFLVDSAGNVDSMSIVESTGSPEWDSLILSSFSKWRFKPPEEVTVHRFIDFQIYLK</sequence>
<keyword evidence="4" id="KW-0472">Membrane</keyword>